<dbReference type="SUPFAM" id="SSF52218">
    <property type="entry name" value="Flavoproteins"/>
    <property type="match status" value="1"/>
</dbReference>
<evidence type="ECO:0000259" key="2">
    <source>
        <dbReference type="PROSITE" id="PS50902"/>
    </source>
</evidence>
<dbReference type="InterPro" id="IPR001226">
    <property type="entry name" value="Flavodoxin_CS"/>
</dbReference>
<sequence length="198" mass="21009">MRVAVVFESLYGNTHEVAEAVAAGVADARPDAQVELHRVGDADPQRAAAADLLIVGGPTHMRGMTTGLSRKMGVSAEQKKDPEERHDLEPGAEGPGVRDWFHELPKTGDHRPAAAFDTRIAARMAGGAAPGIARRLRHHGYEVIADPEPFYVQDNGEGPLKDGETDRARAWAAGLVRQARTTVGNPTRTGAPPGASTT</sequence>
<evidence type="ECO:0000313" key="3">
    <source>
        <dbReference type="EMBL" id="GAA4698929.1"/>
    </source>
</evidence>
<feature type="compositionally biased region" description="Basic and acidic residues" evidence="1">
    <location>
        <begin position="77"/>
        <end position="89"/>
    </location>
</feature>
<dbReference type="RefSeq" id="WP_345382322.1">
    <property type="nucleotide sequence ID" value="NZ_BAABIC010000014.1"/>
</dbReference>
<accession>A0ABP8X2V9</accession>
<feature type="region of interest" description="Disordered" evidence="1">
    <location>
        <begin position="176"/>
        <end position="198"/>
    </location>
</feature>
<protein>
    <submittedName>
        <fullName evidence="3">Flavodoxin family protein</fullName>
    </submittedName>
</protein>
<dbReference type="Proteomes" id="UP001500325">
    <property type="component" value="Unassembled WGS sequence"/>
</dbReference>
<comment type="caution">
    <text evidence="3">The sequence shown here is derived from an EMBL/GenBank/DDBJ whole genome shotgun (WGS) entry which is preliminary data.</text>
</comment>
<keyword evidence="4" id="KW-1185">Reference proteome</keyword>
<dbReference type="InterPro" id="IPR008254">
    <property type="entry name" value="Flavodoxin/NO_synth"/>
</dbReference>
<feature type="compositionally biased region" description="Basic and acidic residues" evidence="1">
    <location>
        <begin position="99"/>
        <end position="110"/>
    </location>
</feature>
<evidence type="ECO:0000256" key="1">
    <source>
        <dbReference type="SAM" id="MobiDB-lite"/>
    </source>
</evidence>
<reference evidence="4" key="1">
    <citation type="journal article" date="2019" name="Int. J. Syst. Evol. Microbiol.">
        <title>The Global Catalogue of Microorganisms (GCM) 10K type strain sequencing project: providing services to taxonomists for standard genome sequencing and annotation.</title>
        <authorList>
            <consortium name="The Broad Institute Genomics Platform"/>
            <consortium name="The Broad Institute Genome Sequencing Center for Infectious Disease"/>
            <person name="Wu L."/>
            <person name="Ma J."/>
        </authorList>
    </citation>
    <scope>NUCLEOTIDE SEQUENCE [LARGE SCALE GENOMIC DNA]</scope>
    <source>
        <strain evidence="4">JCM 18055</strain>
    </source>
</reference>
<feature type="compositionally biased region" description="Polar residues" evidence="1">
    <location>
        <begin position="179"/>
        <end position="188"/>
    </location>
</feature>
<dbReference type="PROSITE" id="PS50902">
    <property type="entry name" value="FLAVODOXIN_LIKE"/>
    <property type="match status" value="1"/>
</dbReference>
<dbReference type="Gene3D" id="3.40.50.360">
    <property type="match status" value="1"/>
</dbReference>
<evidence type="ECO:0000313" key="4">
    <source>
        <dbReference type="Proteomes" id="UP001500325"/>
    </source>
</evidence>
<proteinExistence type="predicted"/>
<feature type="region of interest" description="Disordered" evidence="1">
    <location>
        <begin position="71"/>
        <end position="110"/>
    </location>
</feature>
<dbReference type="EMBL" id="BAABIC010000014">
    <property type="protein sequence ID" value="GAA4698929.1"/>
    <property type="molecule type" value="Genomic_DNA"/>
</dbReference>
<dbReference type="Pfam" id="PF00258">
    <property type="entry name" value="Flavodoxin_1"/>
    <property type="match status" value="1"/>
</dbReference>
<organism evidence="3 4">
    <name type="scientific">Pseudonocardia yuanmonensis</name>
    <dbReference type="NCBI Taxonomy" id="1095914"/>
    <lineage>
        <taxon>Bacteria</taxon>
        <taxon>Bacillati</taxon>
        <taxon>Actinomycetota</taxon>
        <taxon>Actinomycetes</taxon>
        <taxon>Pseudonocardiales</taxon>
        <taxon>Pseudonocardiaceae</taxon>
        <taxon>Pseudonocardia</taxon>
    </lineage>
</organism>
<gene>
    <name evidence="3" type="ORF">GCM10023215_41710</name>
</gene>
<dbReference type="InterPro" id="IPR029039">
    <property type="entry name" value="Flavoprotein-like_sf"/>
</dbReference>
<name>A0ABP8X2V9_9PSEU</name>
<feature type="domain" description="Flavodoxin-like" evidence="2">
    <location>
        <begin position="3"/>
        <end position="176"/>
    </location>
</feature>
<dbReference type="PROSITE" id="PS00201">
    <property type="entry name" value="FLAVODOXIN"/>
    <property type="match status" value="1"/>
</dbReference>